<accession>A0ABN8SV42</accession>
<feature type="transmembrane region" description="Helical" evidence="3">
    <location>
        <begin position="31"/>
        <end position="56"/>
    </location>
</feature>
<evidence type="ECO:0000256" key="1">
    <source>
        <dbReference type="ARBA" id="ARBA00008335"/>
    </source>
</evidence>
<feature type="transmembrane region" description="Helical" evidence="3">
    <location>
        <begin position="745"/>
        <end position="766"/>
    </location>
</feature>
<evidence type="ECO:0000256" key="3">
    <source>
        <dbReference type="SAM" id="Phobius"/>
    </source>
</evidence>
<feature type="transmembrane region" description="Helical" evidence="3">
    <location>
        <begin position="118"/>
        <end position="140"/>
    </location>
</feature>
<keyword evidence="3" id="KW-0812">Transmembrane</keyword>
<reference evidence="4 5" key="1">
    <citation type="submission" date="2022-05" db="EMBL/GenBank/DDBJ databases">
        <authorList>
            <consortium name="Genoscope - CEA"/>
            <person name="William W."/>
        </authorList>
    </citation>
    <scope>NUCLEOTIDE SEQUENCE [LARGE SCALE GENOMIC DNA]</scope>
</reference>
<protein>
    <recommendedName>
        <fullName evidence="6">Major facilitator superfamily domain-containing protein 12-like</fullName>
    </recommendedName>
</protein>
<dbReference type="PANTHER" id="PTHR11328:SF28">
    <property type="entry name" value="MAJOR FACILITATOR SUPERFAMILY DOMAIN-CONTAINING PROTEIN 12"/>
    <property type="match status" value="1"/>
</dbReference>
<feature type="compositionally biased region" description="Basic and acidic residues" evidence="2">
    <location>
        <begin position="548"/>
        <end position="560"/>
    </location>
</feature>
<keyword evidence="3" id="KW-1133">Transmembrane helix</keyword>
<feature type="transmembrane region" description="Helical" evidence="3">
    <location>
        <begin position="624"/>
        <end position="641"/>
    </location>
</feature>
<gene>
    <name evidence="4" type="ORF">PEVE_00028501</name>
</gene>
<name>A0ABN8SV42_9CNID</name>
<feature type="transmembrane region" description="Helical" evidence="3">
    <location>
        <begin position="161"/>
        <end position="183"/>
    </location>
</feature>
<evidence type="ECO:0008006" key="6">
    <source>
        <dbReference type="Google" id="ProtNLM"/>
    </source>
</evidence>
<dbReference type="SUPFAM" id="SSF103473">
    <property type="entry name" value="MFS general substrate transporter"/>
    <property type="match status" value="2"/>
</dbReference>
<dbReference type="InterPro" id="IPR039672">
    <property type="entry name" value="MFS_2"/>
</dbReference>
<feature type="transmembrane region" description="Helical" evidence="3">
    <location>
        <begin position="203"/>
        <end position="222"/>
    </location>
</feature>
<sequence>MENQQKSKLNIKQRFSCGLGNVLNEIFRQTYISFSIIFLMQVIGLSASQAGLAMLIGQITDAFTSPITGFLGDRVQIPFISKKLGQRKSWHLVGTVMMAGGFPLLFNRCLVCNDYQGVSWLQPFYYYCIMVIISPAYNILEINHLSITFTAAGTVREGAALTAIRTVLSFVSGIYVYVVAWGLLGQDGGDDLGPESVTQFAHLVWIVTSTGIVFTVIFYIGTKELAVRPQRKISKPMDPVNGEGLFQASQSVHSMVFEQVDDAKRKTSTIVHSLVDIFMSSLENVEVVDNTTAAKAASKNISLVQRFVEALFSNGGGNSHENSEDKLQISEVTSGASSNQEKPGSDLITQVARLDQDHKVSLVFLLVDALLNKESQRQPEATGVTAEEGFPSELILAQITDRNGTKNTEIIEGNEAHNMKTREYDLNGADRGYSRRRRRGMSLAPEEVCKLGIHNLGYQNETCGLEMRTKNEEDATEPVAEGDAIIHGFEKQMSAFTETTTSKRKSFSVSERNEVCNSGIYPVDSEMTAFSDKETQRKLSLSELEENGSEKKEKGDESNHKSCKSAITGGSEKRKPKTTTDWLKTPSVYKVAVIVTCSRLVQDAVYAYLPLYLTERLGFGKQSIAYFPLVLLVSGAIGSTISKKLHSKLGNMATYLIGSLLVIGASLKSNCIKLYNFFSSSSYIYKITHRYPKQLCCLLQETSGSAFAIIIFVARISSGCLVMAIQEFYPENGSTSSLSESDYVHHVFSVVPALLALAGSLMVLFFRPPSCRTKREYSLDENAQVHDQSEASHVQSFHVVVEPEID</sequence>
<dbReference type="EMBL" id="CALNXI010003958">
    <property type="protein sequence ID" value="CAH3194742.1"/>
    <property type="molecule type" value="Genomic_DNA"/>
</dbReference>
<dbReference type="Pfam" id="PF13347">
    <property type="entry name" value="MFS_2"/>
    <property type="match status" value="1"/>
</dbReference>
<keyword evidence="3" id="KW-0472">Membrane</keyword>
<dbReference type="PANTHER" id="PTHR11328">
    <property type="entry name" value="MAJOR FACILITATOR SUPERFAMILY DOMAIN-CONTAINING PROTEIN"/>
    <property type="match status" value="1"/>
</dbReference>
<feature type="transmembrane region" description="Helical" evidence="3">
    <location>
        <begin position="695"/>
        <end position="725"/>
    </location>
</feature>
<evidence type="ECO:0000313" key="5">
    <source>
        <dbReference type="Proteomes" id="UP001159427"/>
    </source>
</evidence>
<keyword evidence="5" id="KW-1185">Reference proteome</keyword>
<dbReference type="InterPro" id="IPR036259">
    <property type="entry name" value="MFS_trans_sf"/>
</dbReference>
<feature type="region of interest" description="Disordered" evidence="2">
    <location>
        <begin position="532"/>
        <end position="579"/>
    </location>
</feature>
<proteinExistence type="inferred from homology"/>
<evidence type="ECO:0000256" key="2">
    <source>
        <dbReference type="SAM" id="MobiDB-lite"/>
    </source>
</evidence>
<dbReference type="Proteomes" id="UP001159427">
    <property type="component" value="Unassembled WGS sequence"/>
</dbReference>
<dbReference type="Gene3D" id="1.20.1250.20">
    <property type="entry name" value="MFS general substrate transporter like domains"/>
    <property type="match status" value="2"/>
</dbReference>
<organism evidence="4 5">
    <name type="scientific">Porites evermanni</name>
    <dbReference type="NCBI Taxonomy" id="104178"/>
    <lineage>
        <taxon>Eukaryota</taxon>
        <taxon>Metazoa</taxon>
        <taxon>Cnidaria</taxon>
        <taxon>Anthozoa</taxon>
        <taxon>Hexacorallia</taxon>
        <taxon>Scleractinia</taxon>
        <taxon>Fungiina</taxon>
        <taxon>Poritidae</taxon>
        <taxon>Porites</taxon>
    </lineage>
</organism>
<feature type="transmembrane region" description="Helical" evidence="3">
    <location>
        <begin position="653"/>
        <end position="675"/>
    </location>
</feature>
<comment type="caution">
    <text evidence="4">The sequence shown here is derived from an EMBL/GenBank/DDBJ whole genome shotgun (WGS) entry which is preliminary data.</text>
</comment>
<evidence type="ECO:0000313" key="4">
    <source>
        <dbReference type="EMBL" id="CAH3194742.1"/>
    </source>
</evidence>
<comment type="similarity">
    <text evidence="1">Belongs to the major facilitator superfamily.</text>
</comment>